<comment type="catalytic activity">
    <reaction evidence="6 15">
        <text>N-terminal L-arginyl-[protein] + L-leucyl-tRNA(Leu) = N-terminal L-leucyl-L-arginyl-[protein] + tRNA(Leu) + H(+)</text>
        <dbReference type="Rhea" id="RHEA:50416"/>
        <dbReference type="Rhea" id="RHEA-COMP:9613"/>
        <dbReference type="Rhea" id="RHEA-COMP:9622"/>
        <dbReference type="Rhea" id="RHEA-COMP:12672"/>
        <dbReference type="Rhea" id="RHEA-COMP:12673"/>
        <dbReference type="ChEBI" id="CHEBI:15378"/>
        <dbReference type="ChEBI" id="CHEBI:64719"/>
        <dbReference type="ChEBI" id="CHEBI:78442"/>
        <dbReference type="ChEBI" id="CHEBI:78494"/>
        <dbReference type="ChEBI" id="CHEBI:133044"/>
        <dbReference type="EC" id="2.3.2.6"/>
    </reaction>
</comment>
<evidence type="ECO:0000256" key="7">
    <source>
        <dbReference type="ARBA" id="ARBA00051538"/>
    </source>
</evidence>
<evidence type="ECO:0000256" key="15">
    <source>
        <dbReference type="HAMAP-Rule" id="MF_00688"/>
    </source>
</evidence>
<evidence type="ECO:0000256" key="10">
    <source>
        <dbReference type="ARBA" id="ARBA00066767"/>
    </source>
</evidence>
<evidence type="ECO:0000256" key="2">
    <source>
        <dbReference type="ARBA" id="ARBA00022490"/>
    </source>
</evidence>
<evidence type="ECO:0000256" key="14">
    <source>
        <dbReference type="ARBA" id="ARBA00083640"/>
    </source>
</evidence>
<dbReference type="AlphaFoldDB" id="A0A3N0V5B0"/>
<dbReference type="SUPFAM" id="SSF55729">
    <property type="entry name" value="Acyl-CoA N-acyltransferases (Nat)"/>
    <property type="match status" value="1"/>
</dbReference>
<evidence type="ECO:0000256" key="13">
    <source>
        <dbReference type="ARBA" id="ARBA00077165"/>
    </source>
</evidence>
<dbReference type="FunCoup" id="A0A3N0V5B0">
    <property type="interactions" value="286"/>
</dbReference>
<protein>
    <recommendedName>
        <fullName evidence="11 15">Leucyl/phenylalanyl-tRNA--protein transferase</fullName>
        <ecNumber evidence="10 15">2.3.2.6</ecNumber>
    </recommendedName>
    <alternativeName>
        <fullName evidence="12 15">L/F-transferase</fullName>
    </alternativeName>
    <alternativeName>
        <fullName evidence="13 15">Leucyltransferase</fullName>
    </alternativeName>
    <alternativeName>
        <fullName evidence="14 15">Phenyalanyltransferase</fullName>
    </alternativeName>
</protein>
<evidence type="ECO:0000256" key="8">
    <source>
        <dbReference type="ARBA" id="ARBA00054043"/>
    </source>
</evidence>
<comment type="catalytic activity">
    <reaction evidence="5 15">
        <text>L-phenylalanyl-tRNA(Phe) + an N-terminal L-alpha-aminoacyl-[protein] = an N-terminal L-phenylalanyl-L-alpha-aminoacyl-[protein] + tRNA(Phe)</text>
        <dbReference type="Rhea" id="RHEA:43632"/>
        <dbReference type="Rhea" id="RHEA-COMP:9668"/>
        <dbReference type="Rhea" id="RHEA-COMP:9699"/>
        <dbReference type="Rhea" id="RHEA-COMP:10636"/>
        <dbReference type="Rhea" id="RHEA-COMP:10637"/>
        <dbReference type="ChEBI" id="CHEBI:78442"/>
        <dbReference type="ChEBI" id="CHEBI:78531"/>
        <dbReference type="ChEBI" id="CHEBI:78597"/>
        <dbReference type="ChEBI" id="CHEBI:83561"/>
        <dbReference type="EC" id="2.3.2.6"/>
    </reaction>
</comment>
<keyword evidence="3 15" id="KW-0808">Transferase</keyword>
<comment type="function">
    <text evidence="8 15">Functions in the N-end rule pathway of protein degradation where it conjugates Leu, Phe and, less efficiently, Met from aminoacyl-tRNAs to the N-termini of proteins containing an N-terminal arginine or lysine.</text>
</comment>
<dbReference type="Pfam" id="PF03588">
    <property type="entry name" value="Leu_Phe_trans"/>
    <property type="match status" value="1"/>
</dbReference>
<dbReference type="EMBL" id="RJVO01000007">
    <property type="protein sequence ID" value="ROH87903.1"/>
    <property type="molecule type" value="Genomic_DNA"/>
</dbReference>
<evidence type="ECO:0000256" key="16">
    <source>
        <dbReference type="SAM" id="MobiDB-lite"/>
    </source>
</evidence>
<keyword evidence="18" id="KW-1185">Reference proteome</keyword>
<dbReference type="PANTHER" id="PTHR30098">
    <property type="entry name" value="LEUCYL/PHENYLALANYL-TRNA--PROTEIN TRANSFERASE"/>
    <property type="match status" value="1"/>
</dbReference>
<dbReference type="RefSeq" id="WP_123212627.1">
    <property type="nucleotide sequence ID" value="NZ_RJVO01000007.1"/>
</dbReference>
<evidence type="ECO:0000313" key="18">
    <source>
        <dbReference type="Proteomes" id="UP000282106"/>
    </source>
</evidence>
<dbReference type="Gene3D" id="3.40.630.70">
    <property type="entry name" value="Leucyl/phenylalanyl-tRNA-protein transferase, C-terminal domain"/>
    <property type="match status" value="1"/>
</dbReference>
<dbReference type="GO" id="GO:0008914">
    <property type="term" value="F:leucyl-tRNA--protein transferase activity"/>
    <property type="evidence" value="ECO:0007669"/>
    <property type="project" value="UniProtKB-UniRule"/>
</dbReference>
<feature type="region of interest" description="Disordered" evidence="16">
    <location>
        <begin position="1"/>
        <end position="27"/>
    </location>
</feature>
<dbReference type="InterPro" id="IPR016181">
    <property type="entry name" value="Acyl_CoA_acyltransferase"/>
</dbReference>
<evidence type="ECO:0000256" key="3">
    <source>
        <dbReference type="ARBA" id="ARBA00022679"/>
    </source>
</evidence>
<evidence type="ECO:0000256" key="9">
    <source>
        <dbReference type="ARBA" id="ARBA00061535"/>
    </source>
</evidence>
<accession>A0A3N0V5B0</accession>
<dbReference type="InterPro" id="IPR004616">
    <property type="entry name" value="Leu/Phe-tRNA_Trfase"/>
</dbReference>
<dbReference type="PANTHER" id="PTHR30098:SF2">
    <property type="entry name" value="LEUCYL_PHENYLALANYL-TRNA--PROTEIN TRANSFERASE"/>
    <property type="match status" value="1"/>
</dbReference>
<reference evidence="17 18" key="1">
    <citation type="submission" date="2018-10" db="EMBL/GenBank/DDBJ databases">
        <authorList>
            <person name="Chen W.-M."/>
        </authorList>
    </citation>
    <scope>NUCLEOTIDE SEQUENCE [LARGE SCALE GENOMIC DNA]</scope>
    <source>
        <strain evidence="17 18">THS-13</strain>
    </source>
</reference>
<comment type="catalytic activity">
    <reaction evidence="7 15">
        <text>N-terminal L-lysyl-[protein] + L-leucyl-tRNA(Leu) = N-terminal L-leucyl-L-lysyl-[protein] + tRNA(Leu) + H(+)</text>
        <dbReference type="Rhea" id="RHEA:12340"/>
        <dbReference type="Rhea" id="RHEA-COMP:9613"/>
        <dbReference type="Rhea" id="RHEA-COMP:9622"/>
        <dbReference type="Rhea" id="RHEA-COMP:12670"/>
        <dbReference type="Rhea" id="RHEA-COMP:12671"/>
        <dbReference type="ChEBI" id="CHEBI:15378"/>
        <dbReference type="ChEBI" id="CHEBI:65249"/>
        <dbReference type="ChEBI" id="CHEBI:78442"/>
        <dbReference type="ChEBI" id="CHEBI:78494"/>
        <dbReference type="ChEBI" id="CHEBI:133043"/>
        <dbReference type="EC" id="2.3.2.6"/>
    </reaction>
</comment>
<sequence>MTAQSPVRLQWLDPRQPDQPFPPVESALPEPNGLLAVGGDLSVQRLLRAYALGVFPWFNPDEPILWWSPDPRCIFIPGELHLSHSLSKRLRQNRHALSFDLAFDEVLEACASERRGSRGTWLGPDMRRAYRELHRLGHAHSVELWMDGELAGGLYGVSLRGAFFGESMFSRRSDASKLALAHLSRQLKAWDFSLLDCQVSSDHLLSLGARSVSREEFLHRLHAALQQPAPRQWRFEPALAGNPAHLPPALELRP</sequence>
<name>A0A3N0V5B0_9GAMM</name>
<comment type="caution">
    <text evidence="17">The sequence shown here is derived from an EMBL/GenBank/DDBJ whole genome shotgun (WGS) entry which is preliminary data.</text>
</comment>
<evidence type="ECO:0000256" key="6">
    <source>
        <dbReference type="ARBA" id="ARBA00050652"/>
    </source>
</evidence>
<dbReference type="GO" id="GO:0030163">
    <property type="term" value="P:protein catabolic process"/>
    <property type="evidence" value="ECO:0007669"/>
    <property type="project" value="UniProtKB-UniRule"/>
</dbReference>
<evidence type="ECO:0000256" key="1">
    <source>
        <dbReference type="ARBA" id="ARBA00004496"/>
    </source>
</evidence>
<keyword evidence="4 15" id="KW-0012">Acyltransferase</keyword>
<dbReference type="FunFam" id="3.30.70.3550:FF:000001">
    <property type="entry name" value="Leucyl/phenylalanyl-tRNA--protein transferase"/>
    <property type="match status" value="1"/>
</dbReference>
<dbReference type="InParanoid" id="A0A3N0V5B0"/>
<dbReference type="GO" id="GO:0005737">
    <property type="term" value="C:cytoplasm"/>
    <property type="evidence" value="ECO:0007669"/>
    <property type="project" value="UniProtKB-SubCell"/>
</dbReference>
<dbReference type="Proteomes" id="UP000282106">
    <property type="component" value="Unassembled WGS sequence"/>
</dbReference>
<organism evidence="17 18">
    <name type="scientific">Stagnimonas aquatica</name>
    <dbReference type="NCBI Taxonomy" id="2689987"/>
    <lineage>
        <taxon>Bacteria</taxon>
        <taxon>Pseudomonadati</taxon>
        <taxon>Pseudomonadota</taxon>
        <taxon>Gammaproteobacteria</taxon>
        <taxon>Nevskiales</taxon>
        <taxon>Nevskiaceae</taxon>
        <taxon>Stagnimonas</taxon>
    </lineage>
</organism>
<dbReference type="Gene3D" id="3.30.70.3550">
    <property type="entry name" value="Leucyl/phenylalanyl-tRNA-protein transferase, N-terminal domain"/>
    <property type="match status" value="1"/>
</dbReference>
<evidence type="ECO:0000256" key="12">
    <source>
        <dbReference type="ARBA" id="ARBA00077136"/>
    </source>
</evidence>
<evidence type="ECO:0000256" key="11">
    <source>
        <dbReference type="ARBA" id="ARBA00074372"/>
    </source>
</evidence>
<dbReference type="HAMAP" id="MF_00688">
    <property type="entry name" value="Leu_Phe_trans"/>
    <property type="match status" value="1"/>
</dbReference>
<proteinExistence type="inferred from homology"/>
<gene>
    <name evidence="15" type="primary">aat</name>
    <name evidence="17" type="ORF">ED208_14445</name>
</gene>
<dbReference type="InterPro" id="IPR042221">
    <property type="entry name" value="Leu/Phe-tRNA_Trfase_N"/>
</dbReference>
<comment type="similarity">
    <text evidence="9 15">Belongs to the L/F-transferase family.</text>
</comment>
<comment type="subcellular location">
    <subcellularLocation>
        <location evidence="1 15">Cytoplasm</location>
    </subcellularLocation>
</comment>
<dbReference type="EC" id="2.3.2.6" evidence="10 15"/>
<evidence type="ECO:0000313" key="17">
    <source>
        <dbReference type="EMBL" id="ROH87903.1"/>
    </source>
</evidence>
<dbReference type="InterPro" id="IPR042203">
    <property type="entry name" value="Leu/Phe-tRNA_Trfase_C"/>
</dbReference>
<keyword evidence="2 15" id="KW-0963">Cytoplasm</keyword>
<evidence type="ECO:0000256" key="4">
    <source>
        <dbReference type="ARBA" id="ARBA00023315"/>
    </source>
</evidence>
<evidence type="ECO:0000256" key="5">
    <source>
        <dbReference type="ARBA" id="ARBA00050607"/>
    </source>
</evidence>
<dbReference type="NCBIfam" id="TIGR00667">
    <property type="entry name" value="aat"/>
    <property type="match status" value="1"/>
</dbReference>